<proteinExistence type="predicted"/>
<reference evidence="1" key="1">
    <citation type="journal article" date="2014" name="Int. J. Syst. Evol. Microbiol.">
        <title>Complete genome sequence of Corynebacterium casei LMG S-19264T (=DSM 44701T), isolated from a smear-ripened cheese.</title>
        <authorList>
            <consortium name="US DOE Joint Genome Institute (JGI-PGF)"/>
            <person name="Walter F."/>
            <person name="Albersmeier A."/>
            <person name="Kalinowski J."/>
            <person name="Ruckert C."/>
        </authorList>
    </citation>
    <scope>NUCLEOTIDE SEQUENCE</scope>
    <source>
        <strain evidence="1">CGMCC 1.15095</strain>
    </source>
</reference>
<keyword evidence="2" id="KW-1185">Reference proteome</keyword>
<name>A0A916TSI6_9SPHN</name>
<protein>
    <submittedName>
        <fullName evidence="1">Uncharacterized protein</fullName>
    </submittedName>
</protein>
<dbReference type="AlphaFoldDB" id="A0A916TSI6"/>
<dbReference type="RefSeq" id="WP_188770508.1">
    <property type="nucleotide sequence ID" value="NZ_BMHK01000009.1"/>
</dbReference>
<dbReference type="EMBL" id="BMHK01000009">
    <property type="protein sequence ID" value="GGB99382.1"/>
    <property type="molecule type" value="Genomic_DNA"/>
</dbReference>
<dbReference type="Proteomes" id="UP000608154">
    <property type="component" value="Unassembled WGS sequence"/>
</dbReference>
<sequence>MAMKDLQPVAVTAAAEVERDFRGVVGRGQTVTACLDLVTKLKHCSRRSTRTGIVFRSPDKFDFRATVVGDELRIEK</sequence>
<evidence type="ECO:0000313" key="2">
    <source>
        <dbReference type="Proteomes" id="UP000608154"/>
    </source>
</evidence>
<comment type="caution">
    <text evidence="1">The sequence shown here is derived from an EMBL/GenBank/DDBJ whole genome shotgun (WGS) entry which is preliminary data.</text>
</comment>
<organism evidence="1 2">
    <name type="scientific">Novosphingobium endophyticum</name>
    <dbReference type="NCBI Taxonomy" id="1955250"/>
    <lineage>
        <taxon>Bacteria</taxon>
        <taxon>Pseudomonadati</taxon>
        <taxon>Pseudomonadota</taxon>
        <taxon>Alphaproteobacteria</taxon>
        <taxon>Sphingomonadales</taxon>
        <taxon>Sphingomonadaceae</taxon>
        <taxon>Novosphingobium</taxon>
    </lineage>
</organism>
<gene>
    <name evidence="1" type="ORF">GCM10011494_17290</name>
</gene>
<reference evidence="1" key="2">
    <citation type="submission" date="2020-09" db="EMBL/GenBank/DDBJ databases">
        <authorList>
            <person name="Sun Q."/>
            <person name="Zhou Y."/>
        </authorList>
    </citation>
    <scope>NUCLEOTIDE SEQUENCE</scope>
    <source>
        <strain evidence="1">CGMCC 1.15095</strain>
    </source>
</reference>
<evidence type="ECO:0000313" key="1">
    <source>
        <dbReference type="EMBL" id="GGB99382.1"/>
    </source>
</evidence>
<accession>A0A916TSI6</accession>